<keyword evidence="1" id="KW-0472">Membrane</keyword>
<dbReference type="AlphaFoldDB" id="A0A2R6XSG2"/>
<gene>
    <name evidence="2" type="ORF">MARPO_0004s0267</name>
</gene>
<evidence type="ECO:0000313" key="3">
    <source>
        <dbReference type="Proteomes" id="UP000244005"/>
    </source>
</evidence>
<feature type="transmembrane region" description="Helical" evidence="1">
    <location>
        <begin position="19"/>
        <end position="37"/>
    </location>
</feature>
<reference evidence="3" key="1">
    <citation type="journal article" date="2017" name="Cell">
        <title>Insights into land plant evolution garnered from the Marchantia polymorpha genome.</title>
        <authorList>
            <person name="Bowman J.L."/>
            <person name="Kohchi T."/>
            <person name="Yamato K.T."/>
            <person name="Jenkins J."/>
            <person name="Shu S."/>
            <person name="Ishizaki K."/>
            <person name="Yamaoka S."/>
            <person name="Nishihama R."/>
            <person name="Nakamura Y."/>
            <person name="Berger F."/>
            <person name="Adam C."/>
            <person name="Aki S.S."/>
            <person name="Althoff F."/>
            <person name="Araki T."/>
            <person name="Arteaga-Vazquez M.A."/>
            <person name="Balasubrmanian S."/>
            <person name="Barry K."/>
            <person name="Bauer D."/>
            <person name="Boehm C.R."/>
            <person name="Briginshaw L."/>
            <person name="Caballero-Perez J."/>
            <person name="Catarino B."/>
            <person name="Chen F."/>
            <person name="Chiyoda S."/>
            <person name="Chovatia M."/>
            <person name="Davies K.M."/>
            <person name="Delmans M."/>
            <person name="Demura T."/>
            <person name="Dierschke T."/>
            <person name="Dolan L."/>
            <person name="Dorantes-Acosta A.E."/>
            <person name="Eklund D.M."/>
            <person name="Florent S.N."/>
            <person name="Flores-Sandoval E."/>
            <person name="Fujiyama A."/>
            <person name="Fukuzawa H."/>
            <person name="Galik B."/>
            <person name="Grimanelli D."/>
            <person name="Grimwood J."/>
            <person name="Grossniklaus U."/>
            <person name="Hamada T."/>
            <person name="Haseloff J."/>
            <person name="Hetherington A.J."/>
            <person name="Higo A."/>
            <person name="Hirakawa Y."/>
            <person name="Hundley H.N."/>
            <person name="Ikeda Y."/>
            <person name="Inoue K."/>
            <person name="Inoue S.I."/>
            <person name="Ishida S."/>
            <person name="Jia Q."/>
            <person name="Kakita M."/>
            <person name="Kanazawa T."/>
            <person name="Kawai Y."/>
            <person name="Kawashima T."/>
            <person name="Kennedy M."/>
            <person name="Kinose K."/>
            <person name="Kinoshita T."/>
            <person name="Kohara Y."/>
            <person name="Koide E."/>
            <person name="Komatsu K."/>
            <person name="Kopischke S."/>
            <person name="Kubo M."/>
            <person name="Kyozuka J."/>
            <person name="Lagercrantz U."/>
            <person name="Lin S.S."/>
            <person name="Lindquist E."/>
            <person name="Lipzen A.M."/>
            <person name="Lu C.W."/>
            <person name="De Luna E."/>
            <person name="Martienssen R.A."/>
            <person name="Minamino N."/>
            <person name="Mizutani M."/>
            <person name="Mizutani M."/>
            <person name="Mochizuki N."/>
            <person name="Monte I."/>
            <person name="Mosher R."/>
            <person name="Nagasaki H."/>
            <person name="Nakagami H."/>
            <person name="Naramoto S."/>
            <person name="Nishitani K."/>
            <person name="Ohtani M."/>
            <person name="Okamoto T."/>
            <person name="Okumura M."/>
            <person name="Phillips J."/>
            <person name="Pollak B."/>
            <person name="Reinders A."/>
            <person name="Rovekamp M."/>
            <person name="Sano R."/>
            <person name="Sawa S."/>
            <person name="Schmid M.W."/>
            <person name="Shirakawa M."/>
            <person name="Solano R."/>
            <person name="Spunde A."/>
            <person name="Suetsugu N."/>
            <person name="Sugano S."/>
            <person name="Sugiyama A."/>
            <person name="Sun R."/>
            <person name="Suzuki Y."/>
            <person name="Takenaka M."/>
            <person name="Takezawa D."/>
            <person name="Tomogane H."/>
            <person name="Tsuzuki M."/>
            <person name="Ueda T."/>
            <person name="Umeda M."/>
            <person name="Ward J.M."/>
            <person name="Watanabe Y."/>
            <person name="Yazaki K."/>
            <person name="Yokoyama R."/>
            <person name="Yoshitake Y."/>
            <person name="Yotsui I."/>
            <person name="Zachgo S."/>
            <person name="Schmutz J."/>
        </authorList>
    </citation>
    <scope>NUCLEOTIDE SEQUENCE [LARGE SCALE GENOMIC DNA]</scope>
    <source>
        <strain evidence="3">Tak-1</strain>
    </source>
</reference>
<accession>A0A2R6XSG2</accession>
<evidence type="ECO:0000313" key="2">
    <source>
        <dbReference type="EMBL" id="PTQ49040.1"/>
    </source>
</evidence>
<keyword evidence="1" id="KW-0812">Transmembrane</keyword>
<name>A0A2R6XSG2_MARPO</name>
<organism evidence="2 3">
    <name type="scientific">Marchantia polymorpha</name>
    <name type="common">Common liverwort</name>
    <name type="synonym">Marchantia aquatica</name>
    <dbReference type="NCBI Taxonomy" id="3197"/>
    <lineage>
        <taxon>Eukaryota</taxon>
        <taxon>Viridiplantae</taxon>
        <taxon>Streptophyta</taxon>
        <taxon>Embryophyta</taxon>
        <taxon>Marchantiophyta</taxon>
        <taxon>Marchantiopsida</taxon>
        <taxon>Marchantiidae</taxon>
        <taxon>Marchantiales</taxon>
        <taxon>Marchantiaceae</taxon>
        <taxon>Marchantia</taxon>
    </lineage>
</organism>
<dbReference type="Proteomes" id="UP000244005">
    <property type="component" value="Unassembled WGS sequence"/>
</dbReference>
<keyword evidence="1" id="KW-1133">Transmembrane helix</keyword>
<dbReference type="EMBL" id="KZ772676">
    <property type="protein sequence ID" value="PTQ49040.1"/>
    <property type="molecule type" value="Genomic_DNA"/>
</dbReference>
<evidence type="ECO:0000256" key="1">
    <source>
        <dbReference type="SAM" id="Phobius"/>
    </source>
</evidence>
<sequence>MIVRTNCPSEKRFHWADPIFGRFSFMVLYTILGPCAWQDKENGMMVRANAMYLTRIRAARRGSITTLIKIRIDHRRSAPDWEGASRRAEVASGEDSGGKSGRRICGNLELAGRFGWGRDIHQSSRRFVFPRVVHVAPTLSSLAHSGLRLPDAWRKYLLP</sequence>
<proteinExistence type="predicted"/>
<keyword evidence="3" id="KW-1185">Reference proteome</keyword>
<protein>
    <submittedName>
        <fullName evidence="2">Uncharacterized protein</fullName>
    </submittedName>
</protein>